<dbReference type="Gene3D" id="1.10.3810.10">
    <property type="entry name" value="Biosynthetic peptidoglycan transglycosylase-like"/>
    <property type="match status" value="1"/>
</dbReference>
<feature type="region of interest" description="Disordered" evidence="15">
    <location>
        <begin position="55"/>
        <end position="111"/>
    </location>
</feature>
<keyword evidence="10 16" id="KW-0472">Membrane</keyword>
<dbReference type="GO" id="GO:0009002">
    <property type="term" value="F:serine-type D-Ala-D-Ala carboxypeptidase activity"/>
    <property type="evidence" value="ECO:0007669"/>
    <property type="project" value="UniProtKB-EC"/>
</dbReference>
<feature type="region of interest" description="Disordered" evidence="15">
    <location>
        <begin position="839"/>
        <end position="882"/>
    </location>
</feature>
<name>A0A934N940_9BACT</name>
<evidence type="ECO:0000256" key="6">
    <source>
        <dbReference type="ARBA" id="ARBA00022679"/>
    </source>
</evidence>
<dbReference type="Proteomes" id="UP000612893">
    <property type="component" value="Unassembled WGS sequence"/>
</dbReference>
<dbReference type="GO" id="GO:0008955">
    <property type="term" value="F:peptidoglycan glycosyltransferase activity"/>
    <property type="evidence" value="ECO:0007669"/>
    <property type="project" value="UniProtKB-EC"/>
</dbReference>
<keyword evidence="20" id="KW-1185">Reference proteome</keyword>
<dbReference type="InterPro" id="IPR050396">
    <property type="entry name" value="Glycosyltr_51/Transpeptidase"/>
</dbReference>
<keyword evidence="12" id="KW-0961">Cell wall biogenesis/degradation</keyword>
<reference evidence="19" key="1">
    <citation type="submission" date="2020-10" db="EMBL/GenBank/DDBJ databases">
        <title>Ca. Dormibacterota MAGs.</title>
        <authorList>
            <person name="Montgomery K."/>
        </authorList>
    </citation>
    <scope>NUCLEOTIDE SEQUENCE [LARGE SCALE GENOMIC DNA]</scope>
    <source>
        <strain evidence="19">SC8812_S17_10</strain>
    </source>
</reference>
<feature type="transmembrane region" description="Helical" evidence="16">
    <location>
        <begin position="24"/>
        <end position="45"/>
    </location>
</feature>
<dbReference type="InterPro" id="IPR023346">
    <property type="entry name" value="Lysozyme-like_dom_sf"/>
</dbReference>
<dbReference type="GO" id="GO:0008360">
    <property type="term" value="P:regulation of cell shape"/>
    <property type="evidence" value="ECO:0007669"/>
    <property type="project" value="UniProtKB-KW"/>
</dbReference>
<dbReference type="InterPro" id="IPR001264">
    <property type="entry name" value="Glyco_trans_51"/>
</dbReference>
<evidence type="ECO:0000313" key="19">
    <source>
        <dbReference type="EMBL" id="MBJ7598264.1"/>
    </source>
</evidence>
<evidence type="ECO:0000256" key="2">
    <source>
        <dbReference type="ARBA" id="ARBA00022475"/>
    </source>
</evidence>
<dbReference type="GO" id="GO:0071555">
    <property type="term" value="P:cell wall organization"/>
    <property type="evidence" value="ECO:0007669"/>
    <property type="project" value="UniProtKB-KW"/>
</dbReference>
<keyword evidence="4" id="KW-0645">Protease</keyword>
<dbReference type="InterPro" id="IPR001460">
    <property type="entry name" value="PCN-bd_Tpept"/>
</dbReference>
<evidence type="ECO:0000259" key="17">
    <source>
        <dbReference type="Pfam" id="PF00905"/>
    </source>
</evidence>
<accession>A0A934N940</accession>
<evidence type="ECO:0000256" key="5">
    <source>
        <dbReference type="ARBA" id="ARBA00022676"/>
    </source>
</evidence>
<feature type="compositionally biased region" description="Pro residues" evidence="15">
    <location>
        <begin position="55"/>
        <end position="65"/>
    </location>
</feature>
<evidence type="ECO:0000256" key="15">
    <source>
        <dbReference type="SAM" id="MobiDB-lite"/>
    </source>
</evidence>
<dbReference type="GO" id="GO:0006508">
    <property type="term" value="P:proteolysis"/>
    <property type="evidence" value="ECO:0007669"/>
    <property type="project" value="UniProtKB-KW"/>
</dbReference>
<evidence type="ECO:0000256" key="12">
    <source>
        <dbReference type="ARBA" id="ARBA00023316"/>
    </source>
</evidence>
<protein>
    <submittedName>
        <fullName evidence="19">Penicillin-binding protein</fullName>
    </submittedName>
</protein>
<evidence type="ECO:0000256" key="16">
    <source>
        <dbReference type="SAM" id="Phobius"/>
    </source>
</evidence>
<comment type="catalytic activity">
    <reaction evidence="13">
        <text>Preferential cleavage: (Ac)2-L-Lys-D-Ala-|-D-Ala. Also transpeptidation of peptidyl-alanyl moieties that are N-acyl substituents of D-alanine.</text>
        <dbReference type="EC" id="3.4.16.4"/>
    </reaction>
</comment>
<dbReference type="PANTHER" id="PTHR32282">
    <property type="entry name" value="BINDING PROTEIN TRANSPEPTIDASE, PUTATIVE-RELATED"/>
    <property type="match status" value="1"/>
</dbReference>
<dbReference type="GO" id="GO:0005886">
    <property type="term" value="C:plasma membrane"/>
    <property type="evidence" value="ECO:0007669"/>
    <property type="project" value="UniProtKB-SubCell"/>
</dbReference>
<comment type="caution">
    <text evidence="19">The sequence shown here is derived from an EMBL/GenBank/DDBJ whole genome shotgun (WGS) entry which is preliminary data.</text>
</comment>
<evidence type="ECO:0000313" key="20">
    <source>
        <dbReference type="Proteomes" id="UP000612893"/>
    </source>
</evidence>
<keyword evidence="16" id="KW-0812">Transmembrane</keyword>
<evidence type="ECO:0000256" key="7">
    <source>
        <dbReference type="ARBA" id="ARBA00022801"/>
    </source>
</evidence>
<evidence type="ECO:0000256" key="8">
    <source>
        <dbReference type="ARBA" id="ARBA00022960"/>
    </source>
</evidence>
<evidence type="ECO:0000256" key="13">
    <source>
        <dbReference type="ARBA" id="ARBA00034000"/>
    </source>
</evidence>
<evidence type="ECO:0000259" key="18">
    <source>
        <dbReference type="Pfam" id="PF00912"/>
    </source>
</evidence>
<dbReference type="Pfam" id="PF00912">
    <property type="entry name" value="Transgly"/>
    <property type="match status" value="1"/>
</dbReference>
<dbReference type="Pfam" id="PF00905">
    <property type="entry name" value="Transpeptidase"/>
    <property type="match status" value="1"/>
</dbReference>
<dbReference type="GO" id="GO:0030288">
    <property type="term" value="C:outer membrane-bounded periplasmic space"/>
    <property type="evidence" value="ECO:0007669"/>
    <property type="project" value="TreeGrafter"/>
</dbReference>
<dbReference type="EMBL" id="JAEKNR010000101">
    <property type="protein sequence ID" value="MBJ7598264.1"/>
    <property type="molecule type" value="Genomic_DNA"/>
</dbReference>
<feature type="compositionally biased region" description="Low complexity" evidence="15">
    <location>
        <begin position="137"/>
        <end position="146"/>
    </location>
</feature>
<comment type="catalytic activity">
    <reaction evidence="14">
        <text>[GlcNAc-(1-&gt;4)-Mur2Ac(oyl-L-Ala-gamma-D-Glu-L-Lys-D-Ala-D-Ala)](n)-di-trans,octa-cis-undecaprenyl diphosphate + beta-D-GlcNAc-(1-&gt;4)-Mur2Ac(oyl-L-Ala-gamma-D-Glu-L-Lys-D-Ala-D-Ala)-di-trans,octa-cis-undecaprenyl diphosphate = [GlcNAc-(1-&gt;4)-Mur2Ac(oyl-L-Ala-gamma-D-Glu-L-Lys-D-Ala-D-Ala)](n+1)-di-trans,octa-cis-undecaprenyl diphosphate + di-trans,octa-cis-undecaprenyl diphosphate + H(+)</text>
        <dbReference type="Rhea" id="RHEA:23708"/>
        <dbReference type="Rhea" id="RHEA-COMP:9602"/>
        <dbReference type="Rhea" id="RHEA-COMP:9603"/>
        <dbReference type="ChEBI" id="CHEBI:15378"/>
        <dbReference type="ChEBI" id="CHEBI:58405"/>
        <dbReference type="ChEBI" id="CHEBI:60033"/>
        <dbReference type="ChEBI" id="CHEBI:78435"/>
        <dbReference type="EC" id="2.4.99.28"/>
    </reaction>
</comment>
<feature type="domain" description="Glycosyl transferase family 51" evidence="18">
    <location>
        <begin position="250"/>
        <end position="417"/>
    </location>
</feature>
<evidence type="ECO:0000256" key="1">
    <source>
        <dbReference type="ARBA" id="ARBA00004236"/>
    </source>
</evidence>
<dbReference type="GO" id="GO:0009252">
    <property type="term" value="P:peptidoglycan biosynthetic process"/>
    <property type="evidence" value="ECO:0007669"/>
    <property type="project" value="UniProtKB-KW"/>
</dbReference>
<evidence type="ECO:0000256" key="10">
    <source>
        <dbReference type="ARBA" id="ARBA00023136"/>
    </source>
</evidence>
<feature type="transmembrane region" description="Helical" evidence="16">
    <location>
        <begin position="180"/>
        <end position="206"/>
    </location>
</feature>
<evidence type="ECO:0000256" key="11">
    <source>
        <dbReference type="ARBA" id="ARBA00023268"/>
    </source>
</evidence>
<dbReference type="AlphaFoldDB" id="A0A934N940"/>
<comment type="subcellular location">
    <subcellularLocation>
        <location evidence="1">Cell membrane</location>
    </subcellularLocation>
</comment>
<dbReference type="PANTHER" id="PTHR32282:SF11">
    <property type="entry name" value="PENICILLIN-BINDING PROTEIN 1B"/>
    <property type="match status" value="1"/>
</dbReference>
<gene>
    <name evidence="19" type="ORF">JF922_09290</name>
</gene>
<keyword evidence="7" id="KW-0378">Hydrolase</keyword>
<organism evidence="19 20">
    <name type="scientific">Candidatus Nephthysia bennettiae</name>
    <dbReference type="NCBI Taxonomy" id="3127016"/>
    <lineage>
        <taxon>Bacteria</taxon>
        <taxon>Bacillati</taxon>
        <taxon>Candidatus Dormiibacterota</taxon>
        <taxon>Candidatus Dormibacteria</taxon>
        <taxon>Candidatus Dormibacterales</taxon>
        <taxon>Candidatus Dormibacteraceae</taxon>
        <taxon>Candidatus Nephthysia</taxon>
    </lineage>
</organism>
<proteinExistence type="predicted"/>
<keyword evidence="3" id="KW-0121">Carboxypeptidase</keyword>
<dbReference type="SUPFAM" id="SSF53955">
    <property type="entry name" value="Lysozyme-like"/>
    <property type="match status" value="1"/>
</dbReference>
<evidence type="ECO:0000256" key="14">
    <source>
        <dbReference type="ARBA" id="ARBA00049902"/>
    </source>
</evidence>
<keyword evidence="16" id="KW-1133">Transmembrane helix</keyword>
<dbReference type="InterPro" id="IPR012338">
    <property type="entry name" value="Beta-lactam/transpept-like"/>
</dbReference>
<dbReference type="Gene3D" id="3.40.710.10">
    <property type="entry name" value="DD-peptidase/beta-lactamase superfamily"/>
    <property type="match status" value="1"/>
</dbReference>
<evidence type="ECO:0000256" key="3">
    <source>
        <dbReference type="ARBA" id="ARBA00022645"/>
    </source>
</evidence>
<keyword evidence="11" id="KW-0511">Multifunctional enzyme</keyword>
<dbReference type="GO" id="GO:0008658">
    <property type="term" value="F:penicillin binding"/>
    <property type="evidence" value="ECO:0007669"/>
    <property type="project" value="InterPro"/>
</dbReference>
<feature type="domain" description="Penicillin-binding protein transpeptidase" evidence="17">
    <location>
        <begin position="509"/>
        <end position="801"/>
    </location>
</feature>
<dbReference type="SUPFAM" id="SSF56601">
    <property type="entry name" value="beta-lactamase/transpeptidase-like"/>
    <property type="match status" value="1"/>
</dbReference>
<evidence type="ECO:0000256" key="4">
    <source>
        <dbReference type="ARBA" id="ARBA00022670"/>
    </source>
</evidence>
<keyword evidence="6" id="KW-0808">Transferase</keyword>
<feature type="region of interest" description="Disordered" evidence="15">
    <location>
        <begin position="133"/>
        <end position="155"/>
    </location>
</feature>
<dbReference type="InterPro" id="IPR036950">
    <property type="entry name" value="PBP_transglycosylase"/>
</dbReference>
<keyword evidence="9" id="KW-0573">Peptidoglycan synthesis</keyword>
<keyword evidence="5" id="KW-0328">Glycosyltransferase</keyword>
<keyword evidence="8" id="KW-0133">Cell shape</keyword>
<keyword evidence="2" id="KW-1003">Cell membrane</keyword>
<evidence type="ECO:0000256" key="9">
    <source>
        <dbReference type="ARBA" id="ARBA00022984"/>
    </source>
</evidence>
<sequence>MVRNLSAAVRMKLGPLGPHLRSGALIYVVSLAAALGEGLMAAASVSSRVFNVPRWDPPPLAPPPASTRATRPAMLASAPPAAKRRSTGGPPARGQRGSPGTNGRGSVEVRPTIVPVAPSIAHRMVAGVRRELEQAREAQTAQTTQTRAKRDSRGRRLRASAYIYGPNAGRNARGRYHNRLPGVVGAAIPATVKIMLVLLIAGGAFLGSSQVYIDYAADLPDAHAITANPLPEDSLIYAADGTLLADVHPSGVHHYYEPLEKMGTFLPQATVAIEDSNFWNEPGIDPGAMARAAWIDWREKKPVQGASTITQQLVKLRLIGNQPSIDRKIKEAILAVQVEHTYSKRQILEQYLNTIFYSNNSQGTLAAARIYFHKDTKDLTLGEASMLAGIPQSPYYNSPFLHPERAKARQHDVLAAMVKQKMITQDDADTAYAQDLSAPDHMFTAQEVLQAPSFTGWVISQLKNRYGEQATVGGGLRVVTTLDMGLQKIAQDTVVANVNANRGRNLSQGAMVSIDPRTGAVVTMVGSANPDRNGGQFNMAVWPPRNPGSSMKIYNYTAGIESGKFTMATPIADSPLTIDQVGGPPYQPKNYDFKYHGTCTFQQCMGNSLNVPAVKVEVSTGIDKVVDMARRMGAPPWKGQDDGSYTSDDPASSFGASLTLGGYGETPLQMATGAATLGAQGVYHQPFGVASVKDSAGNEIFKADPAKTAKQAMDPRVAFIMEQIMSDNDNRQLVFGSLSANLVLNGRRAGAKTGTTENFGDTWTVGYTPSLASAFWFGNPDNSKLSSGADGIFVAAPAWKAYMQSALDAIGARPSEWYSEPPGLGHTLAGGKIVYLMPGTSASQPAPPLPPGAHSSAAPACSSQNPPKPPQDPNANKNCPAR</sequence>
<feature type="compositionally biased region" description="Polar residues" evidence="15">
    <location>
        <begin position="873"/>
        <end position="882"/>
    </location>
</feature>